<evidence type="ECO:0000256" key="2">
    <source>
        <dbReference type="ARBA" id="ARBA00022723"/>
    </source>
</evidence>
<dbReference type="GO" id="GO:0018773">
    <property type="term" value="F:acetylpyruvate hydrolase activity"/>
    <property type="evidence" value="ECO:0007669"/>
    <property type="project" value="TreeGrafter"/>
</dbReference>
<evidence type="ECO:0000313" key="5">
    <source>
        <dbReference type="Proteomes" id="UP000271031"/>
    </source>
</evidence>
<keyword evidence="5" id="KW-1185">Reference proteome</keyword>
<keyword evidence="2" id="KW-0479">Metal-binding</keyword>
<dbReference type="Gene3D" id="3.90.850.10">
    <property type="entry name" value="Fumarylacetoacetase-like, C-terminal domain"/>
    <property type="match status" value="1"/>
</dbReference>
<dbReference type="InterPro" id="IPR036663">
    <property type="entry name" value="Fumarylacetoacetase_C_sf"/>
</dbReference>
<dbReference type="PANTHER" id="PTHR11820:SF7">
    <property type="entry name" value="ACYLPYRUVASE FAHD1, MITOCHONDRIAL"/>
    <property type="match status" value="1"/>
</dbReference>
<protein>
    <submittedName>
        <fullName evidence="4">FAA hydrolase family protein</fullName>
    </submittedName>
</protein>
<dbReference type="GO" id="GO:0046872">
    <property type="term" value="F:metal ion binding"/>
    <property type="evidence" value="ECO:0007669"/>
    <property type="project" value="UniProtKB-KW"/>
</dbReference>
<dbReference type="RefSeq" id="WP_122920758.1">
    <property type="nucleotide sequence ID" value="NZ_RHHQ01000022.1"/>
</dbReference>
<dbReference type="InterPro" id="IPR011234">
    <property type="entry name" value="Fumarylacetoacetase-like_C"/>
</dbReference>
<dbReference type="Pfam" id="PF01557">
    <property type="entry name" value="FAA_hydrolase"/>
    <property type="match status" value="1"/>
</dbReference>
<evidence type="ECO:0000259" key="3">
    <source>
        <dbReference type="Pfam" id="PF01557"/>
    </source>
</evidence>
<keyword evidence="4" id="KW-0378">Hydrolase</keyword>
<dbReference type="OrthoDB" id="9805307at2"/>
<proteinExistence type="inferred from homology"/>
<dbReference type="PANTHER" id="PTHR11820">
    <property type="entry name" value="ACYLPYRUVASE"/>
    <property type="match status" value="1"/>
</dbReference>
<evidence type="ECO:0000256" key="1">
    <source>
        <dbReference type="ARBA" id="ARBA00010211"/>
    </source>
</evidence>
<feature type="domain" description="Fumarylacetoacetase-like C-terminal" evidence="3">
    <location>
        <begin position="7"/>
        <end position="191"/>
    </location>
</feature>
<dbReference type="SUPFAM" id="SSF56529">
    <property type="entry name" value="FAH"/>
    <property type="match status" value="1"/>
</dbReference>
<accession>A0A3M8D0S2</accession>
<sequence length="209" mass="22981">MSIIRNIYCVGRNYSQHAAELGNDVPTSPMFFSKPTHALVEATGQAISLPGNRGDVHYEAEFVIRIGKPYAVGMKAEDVIDAIGLGIDFTLRDVQSELKKKGHPWLLAKGFPNSAVITRMLPFPGMDVCERTEFSLLINGERVQHATIREMIFDLQTILDFAATHYGIGEGDLIYTGTPAGVGASAHGDRMQLFWGDELLGECTLHMEN</sequence>
<reference evidence="4 5" key="1">
    <citation type="submission" date="2018-10" db="EMBL/GenBank/DDBJ databases">
        <title>Phylogenomics of Brevibacillus.</title>
        <authorList>
            <person name="Dunlap C."/>
        </authorList>
    </citation>
    <scope>NUCLEOTIDE SEQUENCE [LARGE SCALE GENOMIC DNA]</scope>
    <source>
        <strain evidence="4 5">JCM 15716</strain>
    </source>
</reference>
<organism evidence="4 5">
    <name type="scientific">Brevibacillus fluminis</name>
    <dbReference type="NCBI Taxonomy" id="511487"/>
    <lineage>
        <taxon>Bacteria</taxon>
        <taxon>Bacillati</taxon>
        <taxon>Bacillota</taxon>
        <taxon>Bacilli</taxon>
        <taxon>Bacillales</taxon>
        <taxon>Paenibacillaceae</taxon>
        <taxon>Brevibacillus</taxon>
    </lineage>
</organism>
<gene>
    <name evidence="4" type="ORF">EDM56_25505</name>
</gene>
<evidence type="ECO:0000313" key="4">
    <source>
        <dbReference type="EMBL" id="RNB81674.1"/>
    </source>
</evidence>
<dbReference type="Proteomes" id="UP000271031">
    <property type="component" value="Unassembled WGS sequence"/>
</dbReference>
<comment type="caution">
    <text evidence="4">The sequence shown here is derived from an EMBL/GenBank/DDBJ whole genome shotgun (WGS) entry which is preliminary data.</text>
</comment>
<dbReference type="AlphaFoldDB" id="A0A3M8D0S2"/>
<name>A0A3M8D0S2_9BACL</name>
<comment type="similarity">
    <text evidence="1">Belongs to the FAH family.</text>
</comment>
<dbReference type="EMBL" id="RHHQ01000022">
    <property type="protein sequence ID" value="RNB81674.1"/>
    <property type="molecule type" value="Genomic_DNA"/>
</dbReference>